<feature type="domain" description="Fibronectin type-III" evidence="4">
    <location>
        <begin position="686"/>
        <end position="783"/>
    </location>
</feature>
<dbReference type="STRING" id="1798471.A3A21_03005"/>
<dbReference type="SUPFAM" id="SSF47090">
    <property type="entry name" value="PGBD-like"/>
    <property type="match status" value="1"/>
</dbReference>
<dbReference type="CDD" id="cd00063">
    <property type="entry name" value="FN3"/>
    <property type="match status" value="2"/>
</dbReference>
<keyword evidence="1 3" id="KW-0732">Signal</keyword>
<feature type="domain" description="Fibronectin type-III" evidence="4">
    <location>
        <begin position="591"/>
        <end position="680"/>
    </location>
</feature>
<reference evidence="5 6" key="1">
    <citation type="journal article" date="2016" name="Nat. Commun.">
        <title>Thousands of microbial genomes shed light on interconnected biogeochemical processes in an aquifer system.</title>
        <authorList>
            <person name="Anantharaman K."/>
            <person name="Brown C.T."/>
            <person name="Hug L.A."/>
            <person name="Sharon I."/>
            <person name="Castelle C.J."/>
            <person name="Probst A.J."/>
            <person name="Thomas B.C."/>
            <person name="Singh A."/>
            <person name="Wilkins M.J."/>
            <person name="Karaoz U."/>
            <person name="Brodie E.L."/>
            <person name="Williams K.H."/>
            <person name="Hubbard S.S."/>
            <person name="Banfield J.F."/>
        </authorList>
    </citation>
    <scope>NUCLEOTIDE SEQUENCE [LARGE SCALE GENOMIC DNA]</scope>
</reference>
<organism evidence="5 6">
    <name type="scientific">Candidatus Jorgensenbacteria bacterium RIFCSPLOWO2_01_FULL_45_25b</name>
    <dbReference type="NCBI Taxonomy" id="1798471"/>
    <lineage>
        <taxon>Bacteria</taxon>
        <taxon>Candidatus Joergenseniibacteriota</taxon>
    </lineage>
</organism>
<dbReference type="InterPro" id="IPR018466">
    <property type="entry name" value="Kre9/Knh1-like_N"/>
</dbReference>
<evidence type="ECO:0000259" key="4">
    <source>
        <dbReference type="PROSITE" id="PS50853"/>
    </source>
</evidence>
<sequence length="813" mass="85686">MQKKSLIVITLCLVLVIPSIGIAQTANQTSDLQALVQQLQAQIKELQKQVVSLQTQLTTTKEEVAEVKAELGITRSLERGAVGDEVKKLQEFLKKFPDIYPSGLVTGYFGPQTELAVKKLQEKQGIEAIGIVGPKTIAKINELLTESAGVSNIIPPGLVSAPGLQNKVAKTSQNIVPIQPATTTIGIATSTPATSEESSTTTTPYVAPVQPAIISNTIQETTQTTPTVAYGSALNLSGVSDLFLKIWSPASNGIALGGGLGFSTQAGVGWSQQYGGKFVTSYSMQGAEGQQYITSTSSVAVTVSGPNGSVIEVWDLESLRAIAITNGTNGTVTFTAEPNHRYGGFAWYADNGQRNITIYTAYASLASTTTTAVGSPPPAPSVLYIISGGTTPSTGTSYSYSVQVYKDSDGDEVKPIFDWGDGTTFEWSSFMNPPVTGGTTAQTSKTWTSAGTFAVKAKVKDATGRESGWGPVTYLTVSGNTITPPVFTVTSPNGGEEWKTGETKTITWTAGGTSVSTVNVELYKSGNYTGMLGYNVANNGSLNWTVSSSVNIGSDYKVRIYNPSSLYYSNFDESNNSFSIVAPADTTPPEAPASIGASATTSTKIYLQWQTSTDNIGVSGYKIYRDGSYLTSVAPLSYANSFTDTGLSPSTTYSYTVAAYDAAGNVSSQSSIASATTQSVVMPPAAPSDFNLTSNNGSSIGLRWVDNSGDETEFKIERRFRPNFDSEVDAGPWSEIGSAPANGTTYTDSNFPVSGTYDYRVKACNSAGCSATPNGVNGILMQKSAMAPSAITNMASVIQNLSEILLRLKSLLR</sequence>
<dbReference type="InterPro" id="IPR013783">
    <property type="entry name" value="Ig-like_fold"/>
</dbReference>
<evidence type="ECO:0000313" key="5">
    <source>
        <dbReference type="EMBL" id="OGG40467.1"/>
    </source>
</evidence>
<dbReference type="Gene3D" id="2.60.40.10">
    <property type="entry name" value="Immunoglobulins"/>
    <property type="match status" value="3"/>
</dbReference>
<dbReference type="InterPro" id="IPR036116">
    <property type="entry name" value="FN3_sf"/>
</dbReference>
<evidence type="ECO:0000313" key="6">
    <source>
        <dbReference type="Proteomes" id="UP000176996"/>
    </source>
</evidence>
<dbReference type="InterPro" id="IPR002477">
    <property type="entry name" value="Peptidoglycan-bd-like"/>
</dbReference>
<dbReference type="SUPFAM" id="SSF49265">
    <property type="entry name" value="Fibronectin type III"/>
    <property type="match status" value="1"/>
</dbReference>
<dbReference type="InterPro" id="IPR003961">
    <property type="entry name" value="FN3_dom"/>
</dbReference>
<proteinExistence type="predicted"/>
<dbReference type="PROSITE" id="PS50853">
    <property type="entry name" value="FN3"/>
    <property type="match status" value="2"/>
</dbReference>
<comment type="caution">
    <text evidence="5">The sequence shown here is derived from an EMBL/GenBank/DDBJ whole genome shotgun (WGS) entry which is preliminary data.</text>
</comment>
<dbReference type="SMART" id="SM00060">
    <property type="entry name" value="FN3"/>
    <property type="match status" value="2"/>
</dbReference>
<accession>A0A1F6BVA4</accession>
<dbReference type="Proteomes" id="UP000176996">
    <property type="component" value="Unassembled WGS sequence"/>
</dbReference>
<evidence type="ECO:0000256" key="2">
    <source>
        <dbReference type="SAM" id="Coils"/>
    </source>
</evidence>
<evidence type="ECO:0000256" key="1">
    <source>
        <dbReference type="ARBA" id="ARBA00022729"/>
    </source>
</evidence>
<feature type="chain" id="PRO_5009523152" description="Fibronectin type-III domain-containing protein" evidence="3">
    <location>
        <begin position="24"/>
        <end position="813"/>
    </location>
</feature>
<dbReference type="InterPro" id="IPR036366">
    <property type="entry name" value="PGBDSf"/>
</dbReference>
<keyword evidence="2" id="KW-0175">Coiled coil</keyword>
<dbReference type="Pfam" id="PF00041">
    <property type="entry name" value="fn3"/>
    <property type="match status" value="1"/>
</dbReference>
<protein>
    <recommendedName>
        <fullName evidence="4">Fibronectin type-III domain-containing protein</fullName>
    </recommendedName>
</protein>
<dbReference type="EMBL" id="MFKK01000024">
    <property type="protein sequence ID" value="OGG40467.1"/>
    <property type="molecule type" value="Genomic_DNA"/>
</dbReference>
<dbReference type="Pfam" id="PF10342">
    <property type="entry name" value="Kre9_KNH"/>
    <property type="match status" value="1"/>
</dbReference>
<dbReference type="AlphaFoldDB" id="A0A1F6BVA4"/>
<dbReference type="InterPro" id="IPR036365">
    <property type="entry name" value="PGBD-like_sf"/>
</dbReference>
<evidence type="ECO:0000256" key="3">
    <source>
        <dbReference type="SAM" id="SignalP"/>
    </source>
</evidence>
<gene>
    <name evidence="5" type="ORF">A3A21_03005</name>
</gene>
<dbReference type="Pfam" id="PF01471">
    <property type="entry name" value="PG_binding_1"/>
    <property type="match status" value="1"/>
</dbReference>
<name>A0A1F6BVA4_9BACT</name>
<feature type="signal peptide" evidence="3">
    <location>
        <begin position="1"/>
        <end position="23"/>
    </location>
</feature>
<feature type="coiled-coil region" evidence="2">
    <location>
        <begin position="22"/>
        <end position="70"/>
    </location>
</feature>
<dbReference type="Gene3D" id="1.10.101.10">
    <property type="entry name" value="PGBD-like superfamily/PGBD"/>
    <property type="match status" value="1"/>
</dbReference>